<organism evidence="1 2">
    <name type="scientific">Vibrio marisflavi CECT 7928</name>
    <dbReference type="NCBI Taxonomy" id="634439"/>
    <lineage>
        <taxon>Bacteria</taxon>
        <taxon>Pseudomonadati</taxon>
        <taxon>Pseudomonadota</taxon>
        <taxon>Gammaproteobacteria</taxon>
        <taxon>Vibrionales</taxon>
        <taxon>Vibrionaceae</taxon>
        <taxon>Vibrio</taxon>
    </lineage>
</organism>
<comment type="caution">
    <text evidence="1">The sequence shown here is derived from an EMBL/GenBank/DDBJ whole genome shotgun (WGS) entry which is preliminary data.</text>
</comment>
<sequence length="110" mass="13152">MFIHNKYLPDDFDDYLILNKESFGMPNETAFSVTLNYTFEGESRNWKRVWYVSDLEIKLMEVDLLDLPSKTISNIAHEHIHRFKKDISLYLKQMSYELISIENALCLREK</sequence>
<dbReference type="EMBL" id="CAKLDM010000001">
    <property type="protein sequence ID" value="CAH0536835.1"/>
    <property type="molecule type" value="Genomic_DNA"/>
</dbReference>
<evidence type="ECO:0000313" key="2">
    <source>
        <dbReference type="Proteomes" id="UP000838748"/>
    </source>
</evidence>
<evidence type="ECO:0000313" key="1">
    <source>
        <dbReference type="EMBL" id="CAH0536835.1"/>
    </source>
</evidence>
<name>A0ABM9A029_9VIBR</name>
<gene>
    <name evidence="1" type="ORF">VMF7928_00725</name>
</gene>
<accession>A0ABM9A029</accession>
<protein>
    <submittedName>
        <fullName evidence="1">Uncharacterized protein</fullName>
    </submittedName>
</protein>
<dbReference type="RefSeq" id="WP_237360114.1">
    <property type="nucleotide sequence ID" value="NZ_CAKLDM010000001.1"/>
</dbReference>
<reference evidence="1" key="1">
    <citation type="submission" date="2021-11" db="EMBL/GenBank/DDBJ databases">
        <authorList>
            <person name="Rodrigo-Torres L."/>
            <person name="Arahal R. D."/>
            <person name="Lucena T."/>
        </authorList>
    </citation>
    <scope>NUCLEOTIDE SEQUENCE</scope>
    <source>
        <strain evidence="1">CECT 7928</strain>
    </source>
</reference>
<dbReference type="Proteomes" id="UP000838748">
    <property type="component" value="Unassembled WGS sequence"/>
</dbReference>
<keyword evidence="2" id="KW-1185">Reference proteome</keyword>
<proteinExistence type="predicted"/>